<organism evidence="6 7">
    <name type="scientific">Sutterella seckii</name>
    <dbReference type="NCBI Taxonomy" id="1944635"/>
    <lineage>
        <taxon>Bacteria</taxon>
        <taxon>Pseudomonadati</taxon>
        <taxon>Pseudomonadota</taxon>
        <taxon>Betaproteobacteria</taxon>
        <taxon>Burkholderiales</taxon>
        <taxon>Sutterellaceae</taxon>
        <taxon>Sutterella</taxon>
    </lineage>
</organism>
<dbReference type="CDD" id="cd08187">
    <property type="entry name" value="BDH"/>
    <property type="match status" value="1"/>
</dbReference>
<dbReference type="GO" id="GO:1990002">
    <property type="term" value="F:methylglyoxal reductase (NADPH) (acetol producing) activity"/>
    <property type="evidence" value="ECO:0007669"/>
    <property type="project" value="TreeGrafter"/>
</dbReference>
<evidence type="ECO:0000256" key="3">
    <source>
        <dbReference type="ARBA" id="ARBA00023002"/>
    </source>
</evidence>
<feature type="domain" description="Alcohol dehydrogenase iron-type/glycerol dehydrogenase GldA" evidence="4">
    <location>
        <begin position="9"/>
        <end position="178"/>
    </location>
</feature>
<dbReference type="Pfam" id="PF00465">
    <property type="entry name" value="Fe-ADH"/>
    <property type="match status" value="1"/>
</dbReference>
<dbReference type="PANTHER" id="PTHR43633">
    <property type="entry name" value="ALCOHOL DEHYDROGENASE YQHD"/>
    <property type="match status" value="1"/>
</dbReference>
<protein>
    <submittedName>
        <fullName evidence="6">Iron-containing alcohol dehydrogenase</fullName>
    </submittedName>
</protein>
<dbReference type="Pfam" id="PF25137">
    <property type="entry name" value="ADH_Fe_C"/>
    <property type="match status" value="1"/>
</dbReference>
<feature type="domain" description="Fe-containing alcohol dehydrogenase-like C-terminal" evidence="5">
    <location>
        <begin position="192"/>
        <end position="386"/>
    </location>
</feature>
<dbReference type="GO" id="GO:0005829">
    <property type="term" value="C:cytosol"/>
    <property type="evidence" value="ECO:0007669"/>
    <property type="project" value="TreeGrafter"/>
</dbReference>
<dbReference type="Proteomes" id="UP000430564">
    <property type="component" value="Unassembled WGS sequence"/>
</dbReference>
<accession>A0A6I1ELT0</accession>
<dbReference type="PANTHER" id="PTHR43633:SF1">
    <property type="entry name" value="ALCOHOL DEHYDROGENASE YQHD"/>
    <property type="match status" value="1"/>
</dbReference>
<gene>
    <name evidence="6" type="ORF">GBM95_11060</name>
</gene>
<evidence type="ECO:0000259" key="4">
    <source>
        <dbReference type="Pfam" id="PF00465"/>
    </source>
</evidence>
<dbReference type="InterPro" id="IPR056798">
    <property type="entry name" value="ADH_Fe_C"/>
</dbReference>
<dbReference type="Gene3D" id="3.40.50.1970">
    <property type="match status" value="1"/>
</dbReference>
<evidence type="ECO:0000256" key="1">
    <source>
        <dbReference type="ARBA" id="ARBA00001962"/>
    </source>
</evidence>
<reference evidence="6 7" key="1">
    <citation type="submission" date="2019-10" db="EMBL/GenBank/DDBJ databases">
        <title>Genome diversity of Sutterella seckii.</title>
        <authorList>
            <person name="Chaplin A.V."/>
            <person name="Sokolova S.R."/>
            <person name="Mosin K.A."/>
            <person name="Ivanova E.L."/>
            <person name="Kochetkova T.O."/>
            <person name="Goltsov A.Y."/>
            <person name="Trofimov D.Y."/>
            <person name="Efimov B.A."/>
        </authorList>
    </citation>
    <scope>NUCLEOTIDE SEQUENCE [LARGE SCALE GENOMIC DNA]</scope>
    <source>
        <strain evidence="6 7">ASD393</strain>
    </source>
</reference>
<dbReference type="GO" id="GO:0046872">
    <property type="term" value="F:metal ion binding"/>
    <property type="evidence" value="ECO:0007669"/>
    <property type="project" value="InterPro"/>
</dbReference>
<sequence length="388" mass="41738">MLNFSYSNPTRLVFGRDAELQVGAQALAVLGGKAKVLVLFGGGSARRTGILDAVEKSLEDAGFCVIEKGGVQPNPRMGFVRDTIDWVRDQGIRAIVAVGGGSVIDTAKAVAAGIEYEGDCWELFEGRAVPQKALPVLAVLTIPAAGSEQSIRCVITHHGTKAGIGAECLRPAAAFINPDRFKTLPAHQIGAGVVDMFSHILERYFSNTTHTEYTDGQAEAALRTIMEFGPKVLEKPDDYDSWCQIGLAGTFAHNGYFGLGREEDWACHAIEHEISGWNENITHGCGLAVVIPAWMRYVSPMAPERFVSFAVRVMGVEPQADDRATIELGIAKFIGWLQLMRMPTTLAALGAAECPIDAIARHCCRKGPVGHLKPLAAEDVEAILEGAR</sequence>
<evidence type="ECO:0000313" key="7">
    <source>
        <dbReference type="Proteomes" id="UP000430564"/>
    </source>
</evidence>
<dbReference type="FunFam" id="3.40.50.1970:FF:000003">
    <property type="entry name" value="Alcohol dehydrogenase, iron-containing"/>
    <property type="match status" value="1"/>
</dbReference>
<dbReference type="Gene3D" id="1.20.1090.10">
    <property type="entry name" value="Dehydroquinate synthase-like - alpha domain"/>
    <property type="match status" value="1"/>
</dbReference>
<comment type="similarity">
    <text evidence="2">Belongs to the iron-containing alcohol dehydrogenase family.</text>
</comment>
<dbReference type="EMBL" id="WEHX01000132">
    <property type="protein sequence ID" value="KAB7653105.1"/>
    <property type="molecule type" value="Genomic_DNA"/>
</dbReference>
<dbReference type="GO" id="GO:1990362">
    <property type="term" value="F:butanol dehydrogenase (NAD+) activity"/>
    <property type="evidence" value="ECO:0007669"/>
    <property type="project" value="InterPro"/>
</dbReference>
<dbReference type="OrthoDB" id="9778433at2"/>
<comment type="cofactor">
    <cofactor evidence="1">
        <name>Fe cation</name>
        <dbReference type="ChEBI" id="CHEBI:24875"/>
    </cofactor>
</comment>
<evidence type="ECO:0000313" key="6">
    <source>
        <dbReference type="EMBL" id="KAB7653105.1"/>
    </source>
</evidence>
<dbReference type="InterPro" id="IPR044731">
    <property type="entry name" value="BDH-like"/>
</dbReference>
<evidence type="ECO:0000256" key="2">
    <source>
        <dbReference type="ARBA" id="ARBA00007358"/>
    </source>
</evidence>
<dbReference type="RefSeq" id="WP_152159150.1">
    <property type="nucleotide sequence ID" value="NZ_WEHX01000132.1"/>
</dbReference>
<keyword evidence="3" id="KW-0560">Oxidoreductase</keyword>
<dbReference type="AlphaFoldDB" id="A0A6I1ELT0"/>
<evidence type="ECO:0000259" key="5">
    <source>
        <dbReference type="Pfam" id="PF25137"/>
    </source>
</evidence>
<dbReference type="InterPro" id="IPR001670">
    <property type="entry name" value="ADH_Fe/GldA"/>
</dbReference>
<name>A0A6I1ELT0_9BURK</name>
<comment type="caution">
    <text evidence="6">The sequence shown here is derived from an EMBL/GenBank/DDBJ whole genome shotgun (WGS) entry which is preliminary data.</text>
</comment>
<dbReference type="GO" id="GO:0008106">
    <property type="term" value="F:alcohol dehydrogenase (NADP+) activity"/>
    <property type="evidence" value="ECO:0007669"/>
    <property type="project" value="TreeGrafter"/>
</dbReference>
<dbReference type="SUPFAM" id="SSF56796">
    <property type="entry name" value="Dehydroquinate synthase-like"/>
    <property type="match status" value="1"/>
</dbReference>
<proteinExistence type="inferred from homology"/>